<evidence type="ECO:0000256" key="3">
    <source>
        <dbReference type="ARBA" id="ARBA00022576"/>
    </source>
</evidence>
<dbReference type="STRING" id="1423719.FC66_GL000677"/>
<evidence type="ECO:0000256" key="6">
    <source>
        <dbReference type="RuleBase" id="RU000481"/>
    </source>
</evidence>
<protein>
    <recommendedName>
        <fullName evidence="6">Aminotransferase</fullName>
        <ecNumber evidence="6">2.6.1.-</ecNumber>
    </recommendedName>
</protein>
<reference evidence="8 9" key="1">
    <citation type="journal article" date="2015" name="Genome Announc.">
        <title>Expanding the biotechnology potential of lactobacilli through comparative genomics of 213 strains and associated genera.</title>
        <authorList>
            <person name="Sun Z."/>
            <person name="Harris H.M."/>
            <person name="McCann A."/>
            <person name="Guo C."/>
            <person name="Argimon S."/>
            <person name="Zhang W."/>
            <person name="Yang X."/>
            <person name="Jeffery I.B."/>
            <person name="Cooney J.C."/>
            <person name="Kagawa T.F."/>
            <person name="Liu W."/>
            <person name="Song Y."/>
            <person name="Salvetti E."/>
            <person name="Wrobel A."/>
            <person name="Rasinkangas P."/>
            <person name="Parkhill J."/>
            <person name="Rea M.C."/>
            <person name="O'Sullivan O."/>
            <person name="Ritari J."/>
            <person name="Douillard F.P."/>
            <person name="Paul Ross R."/>
            <person name="Yang R."/>
            <person name="Briner A.E."/>
            <person name="Felis G.E."/>
            <person name="de Vos W.M."/>
            <person name="Barrangou R."/>
            <person name="Klaenhammer T.R."/>
            <person name="Caufield P.W."/>
            <person name="Cui Y."/>
            <person name="Zhang H."/>
            <person name="O'Toole P.W."/>
        </authorList>
    </citation>
    <scope>NUCLEOTIDE SEQUENCE [LARGE SCALE GENOMIC DNA]</scope>
    <source>
        <strain evidence="8 9">DSM 15638</strain>
    </source>
</reference>
<dbReference type="Gene3D" id="3.90.1150.10">
    <property type="entry name" value="Aspartate Aminotransferase, domain 1"/>
    <property type="match status" value="1"/>
</dbReference>
<dbReference type="GO" id="GO:0030170">
    <property type="term" value="F:pyridoxal phosphate binding"/>
    <property type="evidence" value="ECO:0007669"/>
    <property type="project" value="InterPro"/>
</dbReference>
<dbReference type="InterPro" id="IPR004838">
    <property type="entry name" value="NHTrfase_class1_PyrdxlP-BS"/>
</dbReference>
<dbReference type="InterPro" id="IPR015424">
    <property type="entry name" value="PyrdxlP-dep_Trfase"/>
</dbReference>
<evidence type="ECO:0000313" key="9">
    <source>
        <dbReference type="Proteomes" id="UP000051450"/>
    </source>
</evidence>
<dbReference type="InterPro" id="IPR015421">
    <property type="entry name" value="PyrdxlP-dep_Trfase_major"/>
</dbReference>
<dbReference type="PATRIC" id="fig|1423719.4.peg.687"/>
<dbReference type="PANTHER" id="PTHR46383">
    <property type="entry name" value="ASPARTATE AMINOTRANSFERASE"/>
    <property type="match status" value="1"/>
</dbReference>
<accession>A0A0R1HIP2</accession>
<dbReference type="RefSeq" id="WP_057973753.1">
    <property type="nucleotide sequence ID" value="NZ_AZDI01000002.1"/>
</dbReference>
<evidence type="ECO:0000259" key="7">
    <source>
        <dbReference type="Pfam" id="PF00155"/>
    </source>
</evidence>
<dbReference type="OrthoDB" id="9802328at2"/>
<dbReference type="GO" id="GO:0006520">
    <property type="term" value="P:amino acid metabolic process"/>
    <property type="evidence" value="ECO:0007669"/>
    <property type="project" value="InterPro"/>
</dbReference>
<evidence type="ECO:0000256" key="4">
    <source>
        <dbReference type="ARBA" id="ARBA00022679"/>
    </source>
</evidence>
<evidence type="ECO:0000256" key="1">
    <source>
        <dbReference type="ARBA" id="ARBA00001933"/>
    </source>
</evidence>
<dbReference type="PROSITE" id="PS00105">
    <property type="entry name" value="AA_TRANSFER_CLASS_1"/>
    <property type="match status" value="1"/>
</dbReference>
<dbReference type="EMBL" id="AZDI01000002">
    <property type="protein sequence ID" value="KRK46176.1"/>
    <property type="molecule type" value="Genomic_DNA"/>
</dbReference>
<organism evidence="8 9">
    <name type="scientific">Dellaglioa algida DSM 15638</name>
    <dbReference type="NCBI Taxonomy" id="1423719"/>
    <lineage>
        <taxon>Bacteria</taxon>
        <taxon>Bacillati</taxon>
        <taxon>Bacillota</taxon>
        <taxon>Bacilli</taxon>
        <taxon>Lactobacillales</taxon>
        <taxon>Lactobacillaceae</taxon>
        <taxon>Dellaglioa</taxon>
    </lineage>
</organism>
<dbReference type="InterPro" id="IPR015422">
    <property type="entry name" value="PyrdxlP-dep_Trfase_small"/>
</dbReference>
<name>A0A0R1HIP2_9LACO</name>
<dbReference type="Gene3D" id="3.40.640.10">
    <property type="entry name" value="Type I PLP-dependent aspartate aminotransferase-like (Major domain)"/>
    <property type="match status" value="1"/>
</dbReference>
<dbReference type="CDD" id="cd00609">
    <property type="entry name" value="AAT_like"/>
    <property type="match status" value="1"/>
</dbReference>
<evidence type="ECO:0000256" key="5">
    <source>
        <dbReference type="ARBA" id="ARBA00022898"/>
    </source>
</evidence>
<dbReference type="PANTHER" id="PTHR46383:SF4">
    <property type="entry name" value="AMINOTRANSFERASE"/>
    <property type="match status" value="1"/>
</dbReference>
<keyword evidence="5" id="KW-0663">Pyridoxal phosphate</keyword>
<dbReference type="GO" id="GO:0008483">
    <property type="term" value="F:transaminase activity"/>
    <property type="evidence" value="ECO:0007669"/>
    <property type="project" value="UniProtKB-KW"/>
</dbReference>
<gene>
    <name evidence="8" type="ORF">FC66_GL000677</name>
</gene>
<proteinExistence type="inferred from homology"/>
<keyword evidence="4 6" id="KW-0808">Transferase</keyword>
<evidence type="ECO:0000313" key="8">
    <source>
        <dbReference type="EMBL" id="KRK46176.1"/>
    </source>
</evidence>
<sequence length="383" mass="42599">MIKINAAVDQIELSGIRQFDEWVSKIDGVSKLTLGEPNFVTPQHIMDATKRALDQGQTHYEASAGNPELRRATAEYYNEKFELNYRASNVLVTVGATEAIATALKTITAPGDYVLIPVPCYPAYLPLMALQGVKPIFMDTRATNFRVTAALIEETLGQNKDKSIVGFIFNYPTNPTGISYDCAELSAIKDILKMNGIWVMSDEIYCELTYDQPHISMASLYPEGTILIMGLSKSHAMTGWRIGFVLAEERLITAMKKVHQYHVTTAATLSQVAALEAVTNGKQDSVSMRDIYQTRRDRLVTLLKKIGYNLIKPDGTFYLFVQVPEKLKVTSVEFCRKLAIQEKVAVIPGSAFTEFGEGYFRVSFAASDEQLEKVVIALKNIGH</sequence>
<comment type="caution">
    <text evidence="8">The sequence shown here is derived from an EMBL/GenBank/DDBJ whole genome shotgun (WGS) entry which is preliminary data.</text>
</comment>
<feature type="domain" description="Aminotransferase class I/classII large" evidence="7">
    <location>
        <begin position="31"/>
        <end position="376"/>
    </location>
</feature>
<dbReference type="SUPFAM" id="SSF53383">
    <property type="entry name" value="PLP-dependent transferases"/>
    <property type="match status" value="1"/>
</dbReference>
<comment type="cofactor">
    <cofactor evidence="1 6">
        <name>pyridoxal 5'-phosphate</name>
        <dbReference type="ChEBI" id="CHEBI:597326"/>
    </cofactor>
</comment>
<dbReference type="EC" id="2.6.1.-" evidence="6"/>
<dbReference type="InterPro" id="IPR004839">
    <property type="entry name" value="Aminotransferase_I/II_large"/>
</dbReference>
<evidence type="ECO:0000256" key="2">
    <source>
        <dbReference type="ARBA" id="ARBA00007441"/>
    </source>
</evidence>
<dbReference type="Pfam" id="PF00155">
    <property type="entry name" value="Aminotran_1_2"/>
    <property type="match status" value="1"/>
</dbReference>
<keyword evidence="9" id="KW-1185">Reference proteome</keyword>
<comment type="similarity">
    <text evidence="2 6">Belongs to the class-I pyridoxal-phosphate-dependent aminotransferase family.</text>
</comment>
<dbReference type="Proteomes" id="UP000051450">
    <property type="component" value="Unassembled WGS sequence"/>
</dbReference>
<dbReference type="InterPro" id="IPR050596">
    <property type="entry name" value="AspAT/PAT-like"/>
</dbReference>
<keyword evidence="3 6" id="KW-0032">Aminotransferase</keyword>
<dbReference type="AlphaFoldDB" id="A0A0R1HIP2"/>